<organism evidence="1 2">
    <name type="scientific">Schistosoma mattheei</name>
    <dbReference type="NCBI Taxonomy" id="31246"/>
    <lineage>
        <taxon>Eukaryota</taxon>
        <taxon>Metazoa</taxon>
        <taxon>Spiralia</taxon>
        <taxon>Lophotrochozoa</taxon>
        <taxon>Platyhelminthes</taxon>
        <taxon>Trematoda</taxon>
        <taxon>Digenea</taxon>
        <taxon>Strigeidida</taxon>
        <taxon>Schistosomatoidea</taxon>
        <taxon>Schistosomatidae</taxon>
        <taxon>Schistosoma</taxon>
    </lineage>
</organism>
<protein>
    <submittedName>
        <fullName evidence="1">Uncharacterized protein</fullName>
    </submittedName>
</protein>
<proteinExistence type="predicted"/>
<dbReference type="EMBL" id="UZAL01040638">
    <property type="protein sequence ID" value="VDP77334.1"/>
    <property type="molecule type" value="Genomic_DNA"/>
</dbReference>
<dbReference type="Proteomes" id="UP000269396">
    <property type="component" value="Unassembled WGS sequence"/>
</dbReference>
<accession>A0A183PVZ1</accession>
<reference evidence="1 2" key="1">
    <citation type="submission" date="2018-11" db="EMBL/GenBank/DDBJ databases">
        <authorList>
            <consortium name="Pathogen Informatics"/>
        </authorList>
    </citation>
    <scope>NUCLEOTIDE SEQUENCE [LARGE SCALE GENOMIC DNA]</scope>
    <source>
        <strain>Denwood</strain>
        <strain evidence="2">Zambia</strain>
    </source>
</reference>
<evidence type="ECO:0000313" key="2">
    <source>
        <dbReference type="Proteomes" id="UP000269396"/>
    </source>
</evidence>
<gene>
    <name evidence="1" type="ORF">SMTD_LOCUS18527</name>
</gene>
<sequence length="55" mass="6763">MDRHLHQQLLIVVYSYYSSLMDIHNVLNIDTYVYTYHLQMVHLHILQVHIHLNYI</sequence>
<name>A0A183PVZ1_9TREM</name>
<dbReference type="AlphaFoldDB" id="A0A183PVZ1"/>
<evidence type="ECO:0000313" key="1">
    <source>
        <dbReference type="EMBL" id="VDP77334.1"/>
    </source>
</evidence>
<keyword evidence="2" id="KW-1185">Reference proteome</keyword>